<dbReference type="EC" id="1.1.1.36" evidence="3"/>
<reference evidence="3 4" key="1">
    <citation type="submission" date="2020-07" db="EMBL/GenBank/DDBJ databases">
        <title>Taxonomic revisions and descriptions of new bacterial species based on genomic comparisons in the high-G+C-content subgroup of the family Alcaligenaceae.</title>
        <authorList>
            <person name="Szabo A."/>
            <person name="Felfoldi T."/>
        </authorList>
    </citation>
    <scope>NUCLEOTIDE SEQUENCE [LARGE SCALE GENOMIC DNA]</scope>
    <source>
        <strain evidence="3 4">DSM 25667</strain>
    </source>
</reference>
<comment type="similarity">
    <text evidence="1">Belongs to the short-chain dehydrogenases/reductases (SDR) family.</text>
</comment>
<evidence type="ECO:0000313" key="3">
    <source>
        <dbReference type="EMBL" id="NYT84813.1"/>
    </source>
</evidence>
<dbReference type="AlphaFoldDB" id="A0A853H2L0"/>
<dbReference type="PRINTS" id="PR00081">
    <property type="entry name" value="GDHRDH"/>
</dbReference>
<dbReference type="InterPro" id="IPR050259">
    <property type="entry name" value="SDR"/>
</dbReference>
<dbReference type="PRINTS" id="PR00080">
    <property type="entry name" value="SDRFAMILY"/>
</dbReference>
<sequence>MSTRRVALVTGAGKGIGLAATLALLKAERSVAMVDRNVVDVAALIPQEYQPFVRLHTFDVTDTVATIACLEQVRAELGEVSILVNNAGISPKKNGKSSGLLEVSDTEWDDVMSVNVKAIVRLCQLCVPAMKAQRFGRIVNISSLAGRSKSIVAGISYMASKSAVLGLSRAIASEMGPYGITTNCVAPGRILTEMAMQAGPEVNEQYAQAIPVRRLGTPEEVGDAITFLCQDSSGFINGAVIDINGGFYMP</sequence>
<keyword evidence="2 3" id="KW-0560">Oxidoreductase</keyword>
<dbReference type="OrthoDB" id="8888385at2"/>
<dbReference type="SUPFAM" id="SSF51735">
    <property type="entry name" value="NAD(P)-binding Rossmann-fold domains"/>
    <property type="match status" value="1"/>
</dbReference>
<proteinExistence type="inferred from homology"/>
<accession>A0A853H2L0</accession>
<dbReference type="Proteomes" id="UP000554144">
    <property type="component" value="Unassembled WGS sequence"/>
</dbReference>
<protein>
    <submittedName>
        <fullName evidence="3">3-oxoacyl-ACP reductase</fullName>
        <ecNumber evidence="3">1.1.1.36</ecNumber>
    </submittedName>
</protein>
<evidence type="ECO:0000256" key="1">
    <source>
        <dbReference type="ARBA" id="ARBA00006484"/>
    </source>
</evidence>
<dbReference type="Gene3D" id="3.40.50.720">
    <property type="entry name" value="NAD(P)-binding Rossmann-like Domain"/>
    <property type="match status" value="1"/>
</dbReference>
<keyword evidence="4" id="KW-1185">Reference proteome</keyword>
<evidence type="ECO:0000256" key="2">
    <source>
        <dbReference type="ARBA" id="ARBA00023002"/>
    </source>
</evidence>
<dbReference type="EMBL" id="JACCEV010000001">
    <property type="protein sequence ID" value="NYT84813.1"/>
    <property type="molecule type" value="Genomic_DNA"/>
</dbReference>
<organism evidence="3 4">
    <name type="scientific">Pollutimonas harenae</name>
    <dbReference type="NCBI Taxonomy" id="657015"/>
    <lineage>
        <taxon>Bacteria</taxon>
        <taxon>Pseudomonadati</taxon>
        <taxon>Pseudomonadota</taxon>
        <taxon>Betaproteobacteria</taxon>
        <taxon>Burkholderiales</taxon>
        <taxon>Alcaligenaceae</taxon>
        <taxon>Pollutimonas</taxon>
    </lineage>
</organism>
<dbReference type="PANTHER" id="PTHR42879">
    <property type="entry name" value="3-OXOACYL-(ACYL-CARRIER-PROTEIN) REDUCTASE"/>
    <property type="match status" value="1"/>
</dbReference>
<evidence type="ECO:0000313" key="4">
    <source>
        <dbReference type="Proteomes" id="UP000554144"/>
    </source>
</evidence>
<name>A0A853H2L0_9BURK</name>
<comment type="caution">
    <text evidence="3">The sequence shown here is derived from an EMBL/GenBank/DDBJ whole genome shotgun (WGS) entry which is preliminary data.</text>
</comment>
<dbReference type="InterPro" id="IPR036291">
    <property type="entry name" value="NAD(P)-bd_dom_sf"/>
</dbReference>
<dbReference type="PANTHER" id="PTHR42879:SF2">
    <property type="entry name" value="3-OXOACYL-[ACYL-CARRIER-PROTEIN] REDUCTASE FABG"/>
    <property type="match status" value="1"/>
</dbReference>
<dbReference type="NCBIfam" id="NF009466">
    <property type="entry name" value="PRK12826.1-2"/>
    <property type="match status" value="1"/>
</dbReference>
<dbReference type="FunFam" id="3.40.50.720:FF:000173">
    <property type="entry name" value="3-oxoacyl-[acyl-carrier protein] reductase"/>
    <property type="match status" value="1"/>
</dbReference>
<gene>
    <name evidence="3" type="ORF">H0A62_04280</name>
</gene>
<dbReference type="GO" id="GO:0018454">
    <property type="term" value="F:acetoacetyl-CoA reductase activity"/>
    <property type="evidence" value="ECO:0007669"/>
    <property type="project" value="UniProtKB-EC"/>
</dbReference>
<dbReference type="NCBIfam" id="NF009464">
    <property type="entry name" value="PRK12824.1"/>
    <property type="match status" value="1"/>
</dbReference>
<dbReference type="InterPro" id="IPR002347">
    <property type="entry name" value="SDR_fam"/>
</dbReference>
<dbReference type="RefSeq" id="WP_130037923.1">
    <property type="nucleotide sequence ID" value="NZ_JACCEV010000001.1"/>
</dbReference>
<dbReference type="Pfam" id="PF13561">
    <property type="entry name" value="adh_short_C2"/>
    <property type="match status" value="1"/>
</dbReference>